<protein>
    <submittedName>
        <fullName evidence="8">Fe2+/Zn2+ uptake regulation protein</fullName>
    </submittedName>
</protein>
<dbReference type="InterPro" id="IPR002481">
    <property type="entry name" value="FUR"/>
</dbReference>
<dbReference type="InterPro" id="IPR043135">
    <property type="entry name" value="Fur_C"/>
</dbReference>
<dbReference type="GO" id="GO:0045892">
    <property type="term" value="P:negative regulation of DNA-templated transcription"/>
    <property type="evidence" value="ECO:0007669"/>
    <property type="project" value="TreeGrafter"/>
</dbReference>
<evidence type="ECO:0000256" key="5">
    <source>
        <dbReference type="ARBA" id="ARBA00023125"/>
    </source>
</evidence>
<dbReference type="InterPro" id="IPR036388">
    <property type="entry name" value="WH-like_DNA-bd_sf"/>
</dbReference>
<feature type="binding site" evidence="7">
    <location>
        <position position="133"/>
    </location>
    <ligand>
        <name>Zn(2+)</name>
        <dbReference type="ChEBI" id="CHEBI:29105"/>
    </ligand>
</feature>
<dbReference type="GO" id="GO:0000976">
    <property type="term" value="F:transcription cis-regulatory region binding"/>
    <property type="evidence" value="ECO:0007669"/>
    <property type="project" value="TreeGrafter"/>
</dbReference>
<dbReference type="GO" id="GO:0003700">
    <property type="term" value="F:DNA-binding transcription factor activity"/>
    <property type="evidence" value="ECO:0007669"/>
    <property type="project" value="InterPro"/>
</dbReference>
<evidence type="ECO:0000313" key="8">
    <source>
        <dbReference type="EMBL" id="EHM09374.1"/>
    </source>
</evidence>
<keyword evidence="2" id="KW-0678">Repressor</keyword>
<dbReference type="Proteomes" id="UP000005730">
    <property type="component" value="Chromosome"/>
</dbReference>
<keyword evidence="6" id="KW-0804">Transcription</keyword>
<dbReference type="HOGENOM" id="CLU_096072_6_0_0"/>
<keyword evidence="4" id="KW-0805">Transcription regulation</keyword>
<keyword evidence="3 7" id="KW-0862">Zinc</keyword>
<evidence type="ECO:0000256" key="3">
    <source>
        <dbReference type="ARBA" id="ARBA00022833"/>
    </source>
</evidence>
<dbReference type="AlphaFoldDB" id="H0UNG7"/>
<dbReference type="eggNOG" id="COG0735">
    <property type="taxonomic scope" value="Bacteria"/>
</dbReference>
<dbReference type="OrthoDB" id="8659436at2"/>
<evidence type="ECO:0000256" key="2">
    <source>
        <dbReference type="ARBA" id="ARBA00022491"/>
    </source>
</evidence>
<dbReference type="STRING" id="926567.TheveDRAFT_0190"/>
<feature type="binding site" evidence="7">
    <location>
        <position position="94"/>
    </location>
    <ligand>
        <name>Zn(2+)</name>
        <dbReference type="ChEBI" id="CHEBI:29105"/>
    </ligand>
</feature>
<keyword evidence="7" id="KW-0479">Metal-binding</keyword>
<keyword evidence="9" id="KW-1185">Reference proteome</keyword>
<feature type="binding site" evidence="7">
    <location>
        <position position="97"/>
    </location>
    <ligand>
        <name>Zn(2+)</name>
        <dbReference type="ChEBI" id="CHEBI:29105"/>
    </ligand>
</feature>
<dbReference type="RefSeq" id="WP_006582867.1">
    <property type="nucleotide sequence ID" value="NZ_CM001377.1"/>
</dbReference>
<evidence type="ECO:0000256" key="4">
    <source>
        <dbReference type="ARBA" id="ARBA00023015"/>
    </source>
</evidence>
<dbReference type="Pfam" id="PF01475">
    <property type="entry name" value="FUR"/>
    <property type="match status" value="1"/>
</dbReference>
<dbReference type="InterPro" id="IPR036390">
    <property type="entry name" value="WH_DNA-bd_sf"/>
</dbReference>
<comment type="cofactor">
    <cofactor evidence="7">
        <name>Zn(2+)</name>
        <dbReference type="ChEBI" id="CHEBI:29105"/>
    </cofactor>
    <text evidence="7">Binds 1 zinc ion per subunit.</text>
</comment>
<accession>H0UNG7</accession>
<comment type="similarity">
    <text evidence="1">Belongs to the Fur family.</text>
</comment>
<keyword evidence="5" id="KW-0238">DNA-binding</keyword>
<evidence type="ECO:0000256" key="6">
    <source>
        <dbReference type="ARBA" id="ARBA00023163"/>
    </source>
</evidence>
<dbReference type="PANTHER" id="PTHR33202:SF22">
    <property type="entry name" value="HYDROGEN PEROXIDE SENSITIVE REPRESSOR"/>
    <property type="match status" value="1"/>
</dbReference>
<gene>
    <name evidence="8" type="ORF">TheveDRAFT_0190</name>
</gene>
<dbReference type="Gene3D" id="1.10.10.10">
    <property type="entry name" value="Winged helix-like DNA-binding domain superfamily/Winged helix DNA-binding domain"/>
    <property type="match status" value="1"/>
</dbReference>
<organism evidence="8 9">
    <name type="scientific">Thermanaerovibrio velox DSM 12556</name>
    <dbReference type="NCBI Taxonomy" id="926567"/>
    <lineage>
        <taxon>Bacteria</taxon>
        <taxon>Thermotogati</taxon>
        <taxon>Synergistota</taxon>
        <taxon>Synergistia</taxon>
        <taxon>Synergistales</taxon>
        <taxon>Synergistaceae</taxon>
        <taxon>Thermanaerovibrio</taxon>
    </lineage>
</organism>
<dbReference type="GO" id="GO:0008270">
    <property type="term" value="F:zinc ion binding"/>
    <property type="evidence" value="ECO:0007669"/>
    <property type="project" value="TreeGrafter"/>
</dbReference>
<sequence>MDFESLFKLRGIRVTRFRLKLLAALREAGRPLSYQEMKGLMGREADKVTFYRNLEALCRAQVVHRVLGLDGAFRYCANDVSSHRCPGNHPHALCLRCGRMWCLKGEEMPRLEVPEGFRVEGKQLVVFGVCPDCEGEGRMDGVMSGRCL</sequence>
<evidence type="ECO:0000256" key="7">
    <source>
        <dbReference type="PIRSR" id="PIRSR602481-1"/>
    </source>
</evidence>
<dbReference type="SUPFAM" id="SSF46785">
    <property type="entry name" value="Winged helix' DNA-binding domain"/>
    <property type="match status" value="1"/>
</dbReference>
<proteinExistence type="inferred from homology"/>
<feature type="binding site" evidence="7">
    <location>
        <position position="130"/>
    </location>
    <ligand>
        <name>Zn(2+)</name>
        <dbReference type="ChEBI" id="CHEBI:29105"/>
    </ligand>
</feature>
<reference evidence="8 9" key="1">
    <citation type="submission" date="2011-10" db="EMBL/GenBank/DDBJ databases">
        <title>The Noncontiguous Finished genome of Thermanaerovibrio velox DSM 12556.</title>
        <authorList>
            <consortium name="US DOE Joint Genome Institute (JGI-PGF)"/>
            <person name="Lucas S."/>
            <person name="Copeland A."/>
            <person name="Lapidus A."/>
            <person name="Glavina del Rio T."/>
            <person name="Dalin E."/>
            <person name="Tice H."/>
            <person name="Bruce D."/>
            <person name="Goodwin L."/>
            <person name="Pitluck S."/>
            <person name="Peters L."/>
            <person name="Mikhailova N."/>
            <person name="Teshima H."/>
            <person name="Kyrpides N."/>
            <person name="Mavromatis K."/>
            <person name="Ivanova N."/>
            <person name="Markowitz V."/>
            <person name="Cheng J.-F."/>
            <person name="Hugenholtz P."/>
            <person name="Woyke T."/>
            <person name="Wu D."/>
            <person name="Spring S."/>
            <person name="Brambilla E.-M."/>
            <person name="Klenk H.-P."/>
            <person name="Eisen J.A."/>
        </authorList>
    </citation>
    <scope>NUCLEOTIDE SEQUENCE [LARGE SCALE GENOMIC DNA]</scope>
    <source>
        <strain evidence="8 9">DSM 12556</strain>
    </source>
</reference>
<dbReference type="Gene3D" id="3.30.1490.190">
    <property type="match status" value="1"/>
</dbReference>
<evidence type="ECO:0000256" key="1">
    <source>
        <dbReference type="ARBA" id="ARBA00007957"/>
    </source>
</evidence>
<dbReference type="PANTHER" id="PTHR33202">
    <property type="entry name" value="ZINC UPTAKE REGULATION PROTEIN"/>
    <property type="match status" value="1"/>
</dbReference>
<dbReference type="EMBL" id="CM001377">
    <property type="protein sequence ID" value="EHM09374.1"/>
    <property type="molecule type" value="Genomic_DNA"/>
</dbReference>
<dbReference type="GO" id="GO:1900376">
    <property type="term" value="P:regulation of secondary metabolite biosynthetic process"/>
    <property type="evidence" value="ECO:0007669"/>
    <property type="project" value="TreeGrafter"/>
</dbReference>
<evidence type="ECO:0000313" key="9">
    <source>
        <dbReference type="Proteomes" id="UP000005730"/>
    </source>
</evidence>
<name>H0UNG7_9BACT</name>